<dbReference type="EMBL" id="BOON01000045">
    <property type="protein sequence ID" value="GII25079.1"/>
    <property type="molecule type" value="Genomic_DNA"/>
</dbReference>
<comment type="cofactor">
    <cofactor evidence="1">
        <name>FAD</name>
        <dbReference type="ChEBI" id="CHEBI:57692"/>
    </cofactor>
</comment>
<dbReference type="Pfam" id="PF02770">
    <property type="entry name" value="Acyl-CoA_dh_M"/>
    <property type="match status" value="1"/>
</dbReference>
<dbReference type="Gene3D" id="1.10.540.10">
    <property type="entry name" value="Acyl-CoA dehydrogenase/oxidase, N-terminal domain"/>
    <property type="match status" value="1"/>
</dbReference>
<reference evidence="10" key="1">
    <citation type="submission" date="2021-01" db="EMBL/GenBank/DDBJ databases">
        <title>Whole genome shotgun sequence of Planosporangium mesophilum NBRC 109066.</title>
        <authorList>
            <person name="Komaki H."/>
            <person name="Tamura T."/>
        </authorList>
    </citation>
    <scope>NUCLEOTIDE SEQUENCE</scope>
    <source>
        <strain evidence="10">NBRC 109066</strain>
    </source>
</reference>
<gene>
    <name evidence="10" type="ORF">Pme01_46760</name>
</gene>
<comment type="similarity">
    <text evidence="2">Belongs to the acyl-CoA dehydrogenase family.</text>
</comment>
<evidence type="ECO:0000256" key="1">
    <source>
        <dbReference type="ARBA" id="ARBA00001974"/>
    </source>
</evidence>
<organism evidence="10 11">
    <name type="scientific">Planosporangium mesophilum</name>
    <dbReference type="NCBI Taxonomy" id="689768"/>
    <lineage>
        <taxon>Bacteria</taxon>
        <taxon>Bacillati</taxon>
        <taxon>Actinomycetota</taxon>
        <taxon>Actinomycetes</taxon>
        <taxon>Micromonosporales</taxon>
        <taxon>Micromonosporaceae</taxon>
        <taxon>Planosporangium</taxon>
    </lineage>
</organism>
<dbReference type="Gene3D" id="2.40.110.10">
    <property type="entry name" value="Butyryl-CoA Dehydrogenase, subunit A, domain 2"/>
    <property type="match status" value="1"/>
</dbReference>
<dbReference type="InterPro" id="IPR052161">
    <property type="entry name" value="Mycobact_Acyl-CoA_DH"/>
</dbReference>
<dbReference type="SUPFAM" id="SSF56645">
    <property type="entry name" value="Acyl-CoA dehydrogenase NM domain-like"/>
    <property type="match status" value="1"/>
</dbReference>
<feature type="domain" description="Acyl-CoA dehydrogenase/oxidase N-terminal" evidence="9">
    <location>
        <begin position="399"/>
        <end position="504"/>
    </location>
</feature>
<dbReference type="GO" id="GO:0050660">
    <property type="term" value="F:flavin adenine dinucleotide binding"/>
    <property type="evidence" value="ECO:0007669"/>
    <property type="project" value="InterPro"/>
</dbReference>
<dbReference type="InterPro" id="IPR009100">
    <property type="entry name" value="AcylCoA_DH/oxidase_NM_dom_sf"/>
</dbReference>
<dbReference type="SUPFAM" id="SSF47203">
    <property type="entry name" value="Acyl-CoA dehydrogenase C-terminal domain-like"/>
    <property type="match status" value="2"/>
</dbReference>
<evidence type="ECO:0000256" key="3">
    <source>
        <dbReference type="ARBA" id="ARBA00022630"/>
    </source>
</evidence>
<feature type="region of interest" description="Disordered" evidence="6">
    <location>
        <begin position="124"/>
        <end position="156"/>
    </location>
</feature>
<evidence type="ECO:0000256" key="2">
    <source>
        <dbReference type="ARBA" id="ARBA00009347"/>
    </source>
</evidence>
<evidence type="ECO:0000259" key="7">
    <source>
        <dbReference type="Pfam" id="PF00441"/>
    </source>
</evidence>
<sequence>MTAPASANGTTALTADELVQLRDAVRGTLERLWPAPTAASSVEAGPVEAGSVEAGPVEAGPVEAGSALAAVWYAAAAQGWTGLAADDALDAAVVVCRELGRLACPLPLMDAYVAVRMLAGHGNSGHGNSGHGNSGHGNSGHDDSRHDISGHGDAGHGEVIDSIAAGTVRPIVGSADDDGVVRHLDGAQPATHVLLLPRRSGDPVELRPIATRTPTPGLAVPAWCSAVPGGPALVRFAPDPGAVDEARALLRLGLVTRAMAAAERANELAIEHATVRHQFGRPVGSFQAVSHRCVNGVIDATTLRRLVDEAVRAYLSGVPWLLAAELAVTFGVTAAPRVQFGAHHTLAAVGYFEEHPAPWLFRRVHADTTRVAGYPLDAGEPADLLLENGAGLPPLDLGPEAEAFRAEVLTFLDEYAKAHGDDATTDDASMVEALAARGYLAPGFPTRYSGRDASIDERIVLSQELGYRDIAMTARTAVDMLGPAIARHGTEEQKSRFLPMLAQGRLPFYLGYSEPETGSDLARLRTRAVRDGDEWVINGVKMWGTGGDAAQWVWLAARTDPDASPHAGLTVFLFPTGLPGWSRQDHTSLAGHVSCSTFFDDVRVPDSARIGEVNGGWRVLTEALAHERIAIASGTARLYRQFDALLELARRDPVGVVGPRGSASRRRISELAARMQAARTLASSGAQATLAGGGISVEAPMAKIVGSELEEDLGTAVLQLLGPAAALATGERVPEHHSFEYTLRLSVMSVVAGGTNDIQRNLIARALGLPR</sequence>
<dbReference type="InterPro" id="IPR037069">
    <property type="entry name" value="AcylCoA_DH/ox_N_sf"/>
</dbReference>
<protein>
    <submittedName>
        <fullName evidence="10">Acyl-CoA dehydrogenase</fullName>
    </submittedName>
</protein>
<dbReference type="RefSeq" id="WP_168117336.1">
    <property type="nucleotide sequence ID" value="NZ_BOON01000045.1"/>
</dbReference>
<dbReference type="InterPro" id="IPR006091">
    <property type="entry name" value="Acyl-CoA_Oxase/DH_mid-dom"/>
</dbReference>
<evidence type="ECO:0000256" key="4">
    <source>
        <dbReference type="ARBA" id="ARBA00022827"/>
    </source>
</evidence>
<feature type="domain" description="Acyl-CoA oxidase/dehydrogenase middle" evidence="8">
    <location>
        <begin position="511"/>
        <end position="602"/>
    </location>
</feature>
<dbReference type="Proteomes" id="UP000599074">
    <property type="component" value="Unassembled WGS sequence"/>
</dbReference>
<name>A0A8J3TI30_9ACTN</name>
<keyword evidence="5" id="KW-0560">Oxidoreductase</keyword>
<dbReference type="Pfam" id="PF00441">
    <property type="entry name" value="Acyl-CoA_dh_1"/>
    <property type="match status" value="2"/>
</dbReference>
<feature type="compositionally biased region" description="Basic and acidic residues" evidence="6">
    <location>
        <begin position="139"/>
        <end position="156"/>
    </location>
</feature>
<dbReference type="InterPro" id="IPR013786">
    <property type="entry name" value="AcylCoA_DH/ox_N"/>
</dbReference>
<dbReference type="InterPro" id="IPR046373">
    <property type="entry name" value="Acyl-CoA_Oxase/DH_mid-dom_sf"/>
</dbReference>
<evidence type="ECO:0000259" key="8">
    <source>
        <dbReference type="Pfam" id="PF02770"/>
    </source>
</evidence>
<dbReference type="InterPro" id="IPR036250">
    <property type="entry name" value="AcylCo_DH-like_C"/>
</dbReference>
<dbReference type="GO" id="GO:0016627">
    <property type="term" value="F:oxidoreductase activity, acting on the CH-CH group of donors"/>
    <property type="evidence" value="ECO:0007669"/>
    <property type="project" value="InterPro"/>
</dbReference>
<feature type="domain" description="Acyl-CoA dehydrogenase/oxidase C-terminal" evidence="7">
    <location>
        <begin position="251"/>
        <end position="368"/>
    </location>
</feature>
<evidence type="ECO:0000259" key="9">
    <source>
        <dbReference type="Pfam" id="PF02771"/>
    </source>
</evidence>
<evidence type="ECO:0000313" key="11">
    <source>
        <dbReference type="Proteomes" id="UP000599074"/>
    </source>
</evidence>
<dbReference type="PANTHER" id="PTHR43292">
    <property type="entry name" value="ACYL-COA DEHYDROGENASE"/>
    <property type="match status" value="1"/>
</dbReference>
<dbReference type="AlphaFoldDB" id="A0A8J3TI30"/>
<evidence type="ECO:0000256" key="6">
    <source>
        <dbReference type="SAM" id="MobiDB-lite"/>
    </source>
</evidence>
<feature type="compositionally biased region" description="Gly residues" evidence="6">
    <location>
        <begin position="124"/>
        <end position="138"/>
    </location>
</feature>
<feature type="domain" description="Acyl-CoA dehydrogenase/oxidase C-terminal" evidence="7">
    <location>
        <begin position="614"/>
        <end position="767"/>
    </location>
</feature>
<dbReference type="InterPro" id="IPR009075">
    <property type="entry name" value="AcylCo_DH/oxidase_C"/>
</dbReference>
<dbReference type="PANTHER" id="PTHR43292:SF3">
    <property type="entry name" value="ACYL-COA DEHYDROGENASE FADE29"/>
    <property type="match status" value="1"/>
</dbReference>
<accession>A0A8J3TI30</accession>
<dbReference type="Gene3D" id="1.20.140.10">
    <property type="entry name" value="Butyryl-CoA Dehydrogenase, subunit A, domain 3"/>
    <property type="match status" value="2"/>
</dbReference>
<proteinExistence type="inferred from homology"/>
<keyword evidence="3" id="KW-0285">Flavoprotein</keyword>
<keyword evidence="4" id="KW-0274">FAD</keyword>
<dbReference type="GO" id="GO:0005886">
    <property type="term" value="C:plasma membrane"/>
    <property type="evidence" value="ECO:0007669"/>
    <property type="project" value="TreeGrafter"/>
</dbReference>
<keyword evidence="11" id="KW-1185">Reference proteome</keyword>
<evidence type="ECO:0000256" key="5">
    <source>
        <dbReference type="ARBA" id="ARBA00023002"/>
    </source>
</evidence>
<dbReference type="Pfam" id="PF02771">
    <property type="entry name" value="Acyl-CoA_dh_N"/>
    <property type="match status" value="1"/>
</dbReference>
<comment type="caution">
    <text evidence="10">The sequence shown here is derived from an EMBL/GenBank/DDBJ whole genome shotgun (WGS) entry which is preliminary data.</text>
</comment>
<evidence type="ECO:0000313" key="10">
    <source>
        <dbReference type="EMBL" id="GII25079.1"/>
    </source>
</evidence>